<proteinExistence type="predicted"/>
<evidence type="ECO:0008006" key="4">
    <source>
        <dbReference type="Google" id="ProtNLM"/>
    </source>
</evidence>
<feature type="transmembrane region" description="Helical" evidence="1">
    <location>
        <begin position="143"/>
        <end position="163"/>
    </location>
</feature>
<organism evidence="2 3">
    <name type="scientific">Paraglaciecola arctica BSs20135</name>
    <dbReference type="NCBI Taxonomy" id="493475"/>
    <lineage>
        <taxon>Bacteria</taxon>
        <taxon>Pseudomonadati</taxon>
        <taxon>Pseudomonadota</taxon>
        <taxon>Gammaproteobacteria</taxon>
        <taxon>Alteromonadales</taxon>
        <taxon>Alteromonadaceae</taxon>
        <taxon>Paraglaciecola</taxon>
    </lineage>
</organism>
<accession>K6YX39</accession>
<keyword evidence="1" id="KW-0472">Membrane</keyword>
<gene>
    <name evidence="2" type="ORF">GARC_4346</name>
</gene>
<dbReference type="EMBL" id="BAEO01000062">
    <property type="protein sequence ID" value="GAC21288.1"/>
    <property type="molecule type" value="Genomic_DNA"/>
</dbReference>
<dbReference type="InterPro" id="IPR018723">
    <property type="entry name" value="DUF2254_membrane"/>
</dbReference>
<evidence type="ECO:0000313" key="2">
    <source>
        <dbReference type="EMBL" id="GAC21288.1"/>
    </source>
</evidence>
<dbReference type="Proteomes" id="UP000006327">
    <property type="component" value="Unassembled WGS sequence"/>
</dbReference>
<feature type="transmembrane region" description="Helical" evidence="1">
    <location>
        <begin position="112"/>
        <end position="131"/>
    </location>
</feature>
<keyword evidence="1" id="KW-0812">Transmembrane</keyword>
<keyword evidence="3" id="KW-1185">Reference proteome</keyword>
<dbReference type="Pfam" id="PF10011">
    <property type="entry name" value="DUF2254"/>
    <property type="match status" value="1"/>
</dbReference>
<evidence type="ECO:0000313" key="3">
    <source>
        <dbReference type="Proteomes" id="UP000006327"/>
    </source>
</evidence>
<comment type="caution">
    <text evidence="2">The sequence shown here is derived from an EMBL/GenBank/DDBJ whole genome shotgun (WGS) entry which is preliminary data.</text>
</comment>
<evidence type="ECO:0000256" key="1">
    <source>
        <dbReference type="SAM" id="Phobius"/>
    </source>
</evidence>
<protein>
    <recommendedName>
        <fullName evidence="4">DUF2254 domain-containing protein</fullName>
    </recommendedName>
</protein>
<sequence>MQFNIIKYAPIIEKARTSFWFVPSFMVFASMVLAGCAVYIDALIIDNFELKIPFIYGIDIDAIRTLLATIAGAMITVTSIAFSITIVALTLASSQFGPRLLRNFMMDTGTQVVLGSFISNFLYCILVFCAISFQEPYTFKPGLTVIIAVMMTCLSVGVLIYFIHHVAKSIQADVVIDDVYQELQSGIENLFPSVEKQQDPAKINDPIDFTQRINHVNVSAKCSGYIETIDHQALLTLAAANEVLIECRFSPGDFVVQDSVIAVVHSDNLVNEKVVKQTSALFVLGAYRTPVQDPEFAIHQLVEIALRALSPGINDPYSAITCIDKLNSVLCGLTNRVFPAKEHYDQAGMLRLVCKVLTFTDIASAAFEQIRQQANNNVAVTIRLLESLHNLMMFAQNDEQQHFIISQTKKIEEQQNKQPLAKDDTQVINSKVALIYSAFK</sequence>
<reference evidence="2 3" key="1">
    <citation type="journal article" date="2017" name="Antonie Van Leeuwenhoek">
        <title>Rhizobium rhizosphaerae sp. nov., a novel species isolated from rice rhizosphere.</title>
        <authorList>
            <person name="Zhao J.J."/>
            <person name="Zhang J."/>
            <person name="Zhang R.J."/>
            <person name="Zhang C.W."/>
            <person name="Yin H.Q."/>
            <person name="Zhang X.X."/>
        </authorList>
    </citation>
    <scope>NUCLEOTIDE SEQUENCE [LARGE SCALE GENOMIC DNA]</scope>
    <source>
        <strain evidence="2 3">BSs20135</strain>
    </source>
</reference>
<dbReference type="STRING" id="493475.GARC_4346"/>
<keyword evidence="1" id="KW-1133">Transmembrane helix</keyword>
<feature type="transmembrane region" description="Helical" evidence="1">
    <location>
        <begin position="66"/>
        <end position="92"/>
    </location>
</feature>
<dbReference type="eggNOG" id="COG4325">
    <property type="taxonomic scope" value="Bacteria"/>
</dbReference>
<name>K6YX39_9ALTE</name>
<feature type="transmembrane region" description="Helical" evidence="1">
    <location>
        <begin position="20"/>
        <end position="45"/>
    </location>
</feature>
<dbReference type="AlphaFoldDB" id="K6YX39"/>